<reference evidence="9 10" key="1">
    <citation type="submission" date="2016-03" db="EMBL/GenBank/DDBJ databases">
        <title>Comparative genomics of Pseudogymnoascus destructans, the fungus causing white-nose syndrome of bats.</title>
        <authorList>
            <person name="Palmer J.M."/>
            <person name="Drees K.P."/>
            <person name="Foster J.T."/>
            <person name="Lindner D.L."/>
        </authorList>
    </citation>
    <scope>NUCLEOTIDE SEQUENCE [LARGE SCALE GENOMIC DNA]</scope>
    <source>
        <strain evidence="9 10">UAMH 10579</strain>
    </source>
</reference>
<evidence type="ECO:0000256" key="5">
    <source>
        <dbReference type="ARBA" id="ARBA00023163"/>
    </source>
</evidence>
<organism evidence="9 10">
    <name type="scientific">Pseudogymnoascus verrucosus</name>
    <dbReference type="NCBI Taxonomy" id="342668"/>
    <lineage>
        <taxon>Eukaryota</taxon>
        <taxon>Fungi</taxon>
        <taxon>Dikarya</taxon>
        <taxon>Ascomycota</taxon>
        <taxon>Pezizomycotina</taxon>
        <taxon>Leotiomycetes</taxon>
        <taxon>Thelebolales</taxon>
        <taxon>Thelebolaceae</taxon>
        <taxon>Pseudogymnoascus</taxon>
    </lineage>
</organism>
<dbReference type="AlphaFoldDB" id="A0A1B8GIH7"/>
<dbReference type="InterPro" id="IPR051430">
    <property type="entry name" value="Fungal_TF_Env_Response"/>
</dbReference>
<dbReference type="EMBL" id="KV460234">
    <property type="protein sequence ID" value="OBT95624.2"/>
    <property type="molecule type" value="Genomic_DNA"/>
</dbReference>
<dbReference type="GO" id="GO:0008270">
    <property type="term" value="F:zinc ion binding"/>
    <property type="evidence" value="ECO:0007669"/>
    <property type="project" value="InterPro"/>
</dbReference>
<keyword evidence="10" id="KW-1185">Reference proteome</keyword>
<dbReference type="GO" id="GO:0000978">
    <property type="term" value="F:RNA polymerase II cis-regulatory region sequence-specific DNA binding"/>
    <property type="evidence" value="ECO:0007669"/>
    <property type="project" value="TreeGrafter"/>
</dbReference>
<reference evidence="10" key="2">
    <citation type="journal article" date="2018" name="Nat. Commun.">
        <title>Extreme sensitivity to ultraviolet light in the fungal pathogen causing white-nose syndrome of bats.</title>
        <authorList>
            <person name="Palmer J.M."/>
            <person name="Drees K.P."/>
            <person name="Foster J.T."/>
            <person name="Lindner D.L."/>
        </authorList>
    </citation>
    <scope>NUCLEOTIDE SEQUENCE [LARGE SCALE GENOMIC DNA]</scope>
    <source>
        <strain evidence="10">UAMH 10579</strain>
    </source>
</reference>
<evidence type="ECO:0000256" key="1">
    <source>
        <dbReference type="ARBA" id="ARBA00022723"/>
    </source>
</evidence>
<keyword evidence="4" id="KW-0238">DNA-binding</keyword>
<evidence type="ECO:0000259" key="8">
    <source>
        <dbReference type="PROSITE" id="PS50048"/>
    </source>
</evidence>
<feature type="region of interest" description="Disordered" evidence="7">
    <location>
        <begin position="152"/>
        <end position="183"/>
    </location>
</feature>
<evidence type="ECO:0000256" key="4">
    <source>
        <dbReference type="ARBA" id="ARBA00023125"/>
    </source>
</evidence>
<dbReference type="Gene3D" id="4.10.240.10">
    <property type="entry name" value="Zn(2)-C6 fungal-type DNA-binding domain"/>
    <property type="match status" value="1"/>
</dbReference>
<gene>
    <name evidence="9" type="ORF">VE01_05917</name>
</gene>
<dbReference type="PROSITE" id="PS00463">
    <property type="entry name" value="ZN2_CY6_FUNGAL_1"/>
    <property type="match status" value="1"/>
</dbReference>
<dbReference type="PROSITE" id="PS50048">
    <property type="entry name" value="ZN2_CY6_FUNGAL_2"/>
    <property type="match status" value="1"/>
</dbReference>
<feature type="compositionally biased region" description="Polar residues" evidence="7">
    <location>
        <begin position="86"/>
        <end position="102"/>
    </location>
</feature>
<dbReference type="InterPro" id="IPR001138">
    <property type="entry name" value="Zn2Cys6_DnaBD"/>
</dbReference>
<feature type="compositionally biased region" description="Low complexity" evidence="7">
    <location>
        <begin position="103"/>
        <end position="120"/>
    </location>
</feature>
<dbReference type="SMART" id="SM00066">
    <property type="entry name" value="GAL4"/>
    <property type="match status" value="1"/>
</dbReference>
<dbReference type="CDD" id="cd00067">
    <property type="entry name" value="GAL4"/>
    <property type="match status" value="1"/>
</dbReference>
<feature type="compositionally biased region" description="Polar residues" evidence="7">
    <location>
        <begin position="121"/>
        <end position="132"/>
    </location>
</feature>
<dbReference type="GO" id="GO:0005634">
    <property type="term" value="C:nucleus"/>
    <property type="evidence" value="ECO:0007669"/>
    <property type="project" value="TreeGrafter"/>
</dbReference>
<feature type="domain" description="Zn(2)-C6 fungal-type" evidence="8">
    <location>
        <begin position="34"/>
        <end position="64"/>
    </location>
</feature>
<dbReference type="Proteomes" id="UP000091956">
    <property type="component" value="Unassembled WGS sequence"/>
</dbReference>
<protein>
    <recommendedName>
        <fullName evidence="8">Zn(2)-C6 fungal-type domain-containing protein</fullName>
    </recommendedName>
</protein>
<evidence type="ECO:0000313" key="9">
    <source>
        <dbReference type="EMBL" id="OBT95624.2"/>
    </source>
</evidence>
<feature type="compositionally biased region" description="Low complexity" evidence="7">
    <location>
        <begin position="11"/>
        <end position="20"/>
    </location>
</feature>
<accession>A0A1B8GIH7</accession>
<dbReference type="Pfam" id="PF00172">
    <property type="entry name" value="Zn_clus"/>
    <property type="match status" value="1"/>
</dbReference>
<dbReference type="PANTHER" id="PTHR31944:SF129">
    <property type="entry name" value="ASPYRIDONES CLUSTER REGULATOR APDR-RELATED"/>
    <property type="match status" value="1"/>
</dbReference>
<dbReference type="GO" id="GO:0006351">
    <property type="term" value="P:DNA-templated transcription"/>
    <property type="evidence" value="ECO:0007669"/>
    <property type="project" value="InterPro"/>
</dbReference>
<dbReference type="SMART" id="SM00906">
    <property type="entry name" value="Fungal_trans"/>
    <property type="match status" value="1"/>
</dbReference>
<dbReference type="Pfam" id="PF04082">
    <property type="entry name" value="Fungal_trans"/>
    <property type="match status" value="1"/>
</dbReference>
<sequence length="772" mass="85987">MDTNVPGDNLPAPVATTVSPPAFPFRKRRRPALACEECRHRKIKCDRSTPCGPCSRSRSKTCTYQNLQDDFPTTAPIVRKIPPHTQPDSMGQSRQQTYEQTTSASSYPSVPSAPGSTSSSLVQSHNGSPATTEHVQALLNRVQTLEKKLLDASRNESNGESSNAPQTQPNPPTVSPKVCKRYKGKKKSNYEKMKFRGQNHWMKYIKQFDFMGRLKGATGEEEKAEMRAIVRKCKRLANAAQLRYLAPQSVPLDFRDHVPPRESSDILIQGYFRTFESVFRIIHIPSFMNEYADFWANPKAARDLYVIKLLLVMAIGTCFHQETPNSDPSLASLRAGATQWIHTVEAWINTPYQKPKATLANLEIRCLLLVAKQVNIIDGDSVWVSAGSLLRIAMQMGLHRDPSQLFQMTTLHAEHRRRLWATVVELLLQSSMDSGGPLLLSADDFDCEPPSNVNDSQIDEQSSAPVLPKPDTIFTESSIQIALAKTFPVRIAIARLINGFRSSDSYSETLRLAGDLTAACQQHSTAIHFWQSGSSSNTMPAEPSPFQSKLLEIFTKRFLLSLHLPYAMKAKTDQTYFFSRQATLETSLSLLAPVIPDPQDHDDYTALQLRGGGLFRNIPIHATVAVAFELTTRLSAPPSPFPSATEDATRTEAHGAIQRFIDMCGARLETEERSVKAYVFGRCLLAQIICMEDGTSIDQEIPRTLKESTEFCVEALERRAGGSEGGSMVDMVDESPLGGFDWDASIQDPGLDFQLPDSWSPFDWVYMDMNGR</sequence>
<evidence type="ECO:0000256" key="7">
    <source>
        <dbReference type="SAM" id="MobiDB-lite"/>
    </source>
</evidence>
<keyword evidence="5" id="KW-0804">Transcription</keyword>
<keyword evidence="2" id="KW-0862">Zinc</keyword>
<keyword evidence="3" id="KW-0805">Transcription regulation</keyword>
<dbReference type="GeneID" id="28839303"/>
<name>A0A1B8GIH7_9PEZI</name>
<proteinExistence type="predicted"/>
<evidence type="ECO:0000313" key="10">
    <source>
        <dbReference type="Proteomes" id="UP000091956"/>
    </source>
</evidence>
<feature type="region of interest" description="Disordered" evidence="7">
    <location>
        <begin position="1"/>
        <end position="23"/>
    </location>
</feature>
<evidence type="ECO:0000256" key="3">
    <source>
        <dbReference type="ARBA" id="ARBA00023015"/>
    </source>
</evidence>
<feature type="compositionally biased region" description="Polar residues" evidence="7">
    <location>
        <begin position="155"/>
        <end position="167"/>
    </location>
</feature>
<dbReference type="InterPro" id="IPR036864">
    <property type="entry name" value="Zn2-C6_fun-type_DNA-bd_sf"/>
</dbReference>
<feature type="region of interest" description="Disordered" evidence="7">
    <location>
        <begin position="73"/>
        <end position="132"/>
    </location>
</feature>
<evidence type="ECO:0000256" key="2">
    <source>
        <dbReference type="ARBA" id="ARBA00022833"/>
    </source>
</evidence>
<dbReference type="GO" id="GO:0001228">
    <property type="term" value="F:DNA-binding transcription activator activity, RNA polymerase II-specific"/>
    <property type="evidence" value="ECO:0007669"/>
    <property type="project" value="TreeGrafter"/>
</dbReference>
<dbReference type="CDD" id="cd12148">
    <property type="entry name" value="fungal_TF_MHR"/>
    <property type="match status" value="1"/>
</dbReference>
<keyword evidence="1" id="KW-0479">Metal-binding</keyword>
<dbReference type="PANTHER" id="PTHR31944">
    <property type="entry name" value="HEME-RESPONSIVE ZINC FINGER TRANSCRIPTION FACTOR HAP1"/>
    <property type="match status" value="1"/>
</dbReference>
<keyword evidence="6" id="KW-0539">Nucleus</keyword>
<evidence type="ECO:0000256" key="6">
    <source>
        <dbReference type="ARBA" id="ARBA00023242"/>
    </source>
</evidence>
<dbReference type="RefSeq" id="XP_018129357.2">
    <property type="nucleotide sequence ID" value="XM_018275375.2"/>
</dbReference>
<dbReference type="InterPro" id="IPR007219">
    <property type="entry name" value="XnlR_reg_dom"/>
</dbReference>
<dbReference type="SUPFAM" id="SSF57701">
    <property type="entry name" value="Zn2/Cys6 DNA-binding domain"/>
    <property type="match status" value="1"/>
</dbReference>